<dbReference type="KEGG" id="mlr:MELLADRAFT_105990"/>
<dbReference type="RefSeq" id="XP_007409315.1">
    <property type="nucleotide sequence ID" value="XM_007409253.1"/>
</dbReference>
<sequence>MKQLSELIELIGTNLKDVKIQFADSMGASSRLIQAFTTIKDLKSLSFTREACCGLFELSFPNLRVIGDQDSGCLVEDDYTWEDISWLQVPMLENVRTIVTDIDCSEKYWRDTLNSAEGLQKGPNLKLMVFTREKRLGPPAIDPELIL</sequence>
<dbReference type="OrthoDB" id="10498448at2759"/>
<dbReference type="HOGENOM" id="CLU_1768507_0_0_1"/>
<keyword evidence="2" id="KW-1185">Reference proteome</keyword>
<gene>
    <name evidence="1" type="ORF">MELLADRAFT_105990</name>
</gene>
<dbReference type="VEuPathDB" id="FungiDB:MELLADRAFT_105990"/>
<dbReference type="GeneID" id="18922772"/>
<accession>F4RK02</accession>
<evidence type="ECO:0000313" key="2">
    <source>
        <dbReference type="Proteomes" id="UP000001072"/>
    </source>
</evidence>
<dbReference type="InParanoid" id="F4RK02"/>
<dbReference type="AlphaFoldDB" id="F4RK02"/>
<proteinExistence type="predicted"/>
<protein>
    <recommendedName>
        <fullName evidence="3">F-box domain-containing protein</fullName>
    </recommendedName>
</protein>
<dbReference type="Proteomes" id="UP000001072">
    <property type="component" value="Unassembled WGS sequence"/>
</dbReference>
<name>F4RK02_MELLP</name>
<reference evidence="2" key="1">
    <citation type="journal article" date="2011" name="Proc. Natl. Acad. Sci. U.S.A.">
        <title>Obligate biotrophy features unraveled by the genomic analysis of rust fungi.</title>
        <authorList>
            <person name="Duplessis S."/>
            <person name="Cuomo C.A."/>
            <person name="Lin Y.-C."/>
            <person name="Aerts A."/>
            <person name="Tisserant E."/>
            <person name="Veneault-Fourrey C."/>
            <person name="Joly D.L."/>
            <person name="Hacquard S."/>
            <person name="Amselem J."/>
            <person name="Cantarel B.L."/>
            <person name="Chiu R."/>
            <person name="Coutinho P.M."/>
            <person name="Feau N."/>
            <person name="Field M."/>
            <person name="Frey P."/>
            <person name="Gelhaye E."/>
            <person name="Goldberg J."/>
            <person name="Grabherr M.G."/>
            <person name="Kodira C.D."/>
            <person name="Kohler A."/>
            <person name="Kuees U."/>
            <person name="Lindquist E.A."/>
            <person name="Lucas S.M."/>
            <person name="Mago R."/>
            <person name="Mauceli E."/>
            <person name="Morin E."/>
            <person name="Murat C."/>
            <person name="Pangilinan J.L."/>
            <person name="Park R."/>
            <person name="Pearson M."/>
            <person name="Quesneville H."/>
            <person name="Rouhier N."/>
            <person name="Sakthikumar S."/>
            <person name="Salamov A.A."/>
            <person name="Schmutz J."/>
            <person name="Selles B."/>
            <person name="Shapiro H."/>
            <person name="Tanguay P."/>
            <person name="Tuskan G.A."/>
            <person name="Henrissat B."/>
            <person name="Van de Peer Y."/>
            <person name="Rouze P."/>
            <person name="Ellis J.G."/>
            <person name="Dodds P.N."/>
            <person name="Schein J.E."/>
            <person name="Zhong S."/>
            <person name="Hamelin R.C."/>
            <person name="Grigoriev I.V."/>
            <person name="Szabo L.J."/>
            <person name="Martin F."/>
        </authorList>
    </citation>
    <scope>NUCLEOTIDE SEQUENCE [LARGE SCALE GENOMIC DNA]</scope>
    <source>
        <strain evidence="2">98AG31 / pathotype 3-4-7</strain>
    </source>
</reference>
<evidence type="ECO:0000313" key="1">
    <source>
        <dbReference type="EMBL" id="EGG07408.1"/>
    </source>
</evidence>
<organism evidence="2">
    <name type="scientific">Melampsora larici-populina (strain 98AG31 / pathotype 3-4-7)</name>
    <name type="common">Poplar leaf rust fungus</name>
    <dbReference type="NCBI Taxonomy" id="747676"/>
    <lineage>
        <taxon>Eukaryota</taxon>
        <taxon>Fungi</taxon>
        <taxon>Dikarya</taxon>
        <taxon>Basidiomycota</taxon>
        <taxon>Pucciniomycotina</taxon>
        <taxon>Pucciniomycetes</taxon>
        <taxon>Pucciniales</taxon>
        <taxon>Melampsoraceae</taxon>
        <taxon>Melampsora</taxon>
    </lineage>
</organism>
<dbReference type="EMBL" id="GL883104">
    <property type="protein sequence ID" value="EGG07408.1"/>
    <property type="molecule type" value="Genomic_DNA"/>
</dbReference>
<evidence type="ECO:0008006" key="3">
    <source>
        <dbReference type="Google" id="ProtNLM"/>
    </source>
</evidence>